<dbReference type="PRINTS" id="PR00412">
    <property type="entry name" value="EPOXHYDRLASE"/>
</dbReference>
<dbReference type="PANTHER" id="PTHR43689">
    <property type="entry name" value="HYDROLASE"/>
    <property type="match status" value="1"/>
</dbReference>
<accession>A0ABV7YHY5</accession>
<sequence>MSDPHPRRRVGALDAEVSYVEVGTGGPVVFLHGNPTSSYLWRNVIPYLASTNRVLAPDLVGMGDSSPSPRGGYTLADHIAYLDAWFEAVDATRDVVLVAHDWGSAIAFDRIARHPEQIAAVATDRARAFCRTWPHHQEVTVPGIHFLPEDSPHEIGAALASFVATVIGEPGRR</sequence>
<protein>
    <submittedName>
        <fullName evidence="2">Alpha/beta fold hydrolase</fullName>
    </submittedName>
</protein>
<name>A0ABV7YHY5_9ACTN</name>
<keyword evidence="3" id="KW-1185">Reference proteome</keyword>
<dbReference type="Gene3D" id="3.40.50.1820">
    <property type="entry name" value="alpha/beta hydrolase"/>
    <property type="match status" value="2"/>
</dbReference>
<dbReference type="Pfam" id="PF00561">
    <property type="entry name" value="Abhydrolase_1"/>
    <property type="match status" value="1"/>
</dbReference>
<organism evidence="2 3">
    <name type="scientific">Tenggerimyces flavus</name>
    <dbReference type="NCBI Taxonomy" id="1708749"/>
    <lineage>
        <taxon>Bacteria</taxon>
        <taxon>Bacillati</taxon>
        <taxon>Actinomycetota</taxon>
        <taxon>Actinomycetes</taxon>
        <taxon>Propionibacteriales</taxon>
        <taxon>Nocardioidaceae</taxon>
        <taxon>Tenggerimyces</taxon>
    </lineage>
</organism>
<dbReference type="InterPro" id="IPR000639">
    <property type="entry name" value="Epox_hydrolase-like"/>
</dbReference>
<dbReference type="EMBL" id="JBHRZH010000027">
    <property type="protein sequence ID" value="MFC3764557.1"/>
    <property type="molecule type" value="Genomic_DNA"/>
</dbReference>
<reference evidence="3" key="1">
    <citation type="journal article" date="2019" name="Int. J. Syst. Evol. Microbiol.">
        <title>The Global Catalogue of Microorganisms (GCM) 10K type strain sequencing project: providing services to taxonomists for standard genome sequencing and annotation.</title>
        <authorList>
            <consortium name="The Broad Institute Genomics Platform"/>
            <consortium name="The Broad Institute Genome Sequencing Center for Infectious Disease"/>
            <person name="Wu L."/>
            <person name="Ma J."/>
        </authorList>
    </citation>
    <scope>NUCLEOTIDE SEQUENCE [LARGE SCALE GENOMIC DNA]</scope>
    <source>
        <strain evidence="3">CGMCC 4.7241</strain>
    </source>
</reference>
<dbReference type="SUPFAM" id="SSF53474">
    <property type="entry name" value="alpha/beta-Hydrolases"/>
    <property type="match status" value="1"/>
</dbReference>
<dbReference type="RefSeq" id="WP_205121488.1">
    <property type="nucleotide sequence ID" value="NZ_JAFBCM010000001.1"/>
</dbReference>
<keyword evidence="2" id="KW-0378">Hydrolase</keyword>
<comment type="caution">
    <text evidence="2">The sequence shown here is derived from an EMBL/GenBank/DDBJ whole genome shotgun (WGS) entry which is preliminary data.</text>
</comment>
<dbReference type="Proteomes" id="UP001595699">
    <property type="component" value="Unassembled WGS sequence"/>
</dbReference>
<dbReference type="PANTHER" id="PTHR43689:SF8">
    <property type="entry name" value="ALPHA_BETA-HYDROLASES SUPERFAMILY PROTEIN"/>
    <property type="match status" value="1"/>
</dbReference>
<gene>
    <name evidence="2" type="ORF">ACFOUW_27215</name>
</gene>
<evidence type="ECO:0000313" key="3">
    <source>
        <dbReference type="Proteomes" id="UP001595699"/>
    </source>
</evidence>
<evidence type="ECO:0000259" key="1">
    <source>
        <dbReference type="Pfam" id="PF00561"/>
    </source>
</evidence>
<feature type="domain" description="AB hydrolase-1" evidence="1">
    <location>
        <begin position="27"/>
        <end position="139"/>
    </location>
</feature>
<proteinExistence type="predicted"/>
<dbReference type="InterPro" id="IPR029058">
    <property type="entry name" value="AB_hydrolase_fold"/>
</dbReference>
<dbReference type="GO" id="GO:0016787">
    <property type="term" value="F:hydrolase activity"/>
    <property type="evidence" value="ECO:0007669"/>
    <property type="project" value="UniProtKB-KW"/>
</dbReference>
<evidence type="ECO:0000313" key="2">
    <source>
        <dbReference type="EMBL" id="MFC3764557.1"/>
    </source>
</evidence>
<dbReference type="InterPro" id="IPR000073">
    <property type="entry name" value="AB_hydrolase_1"/>
</dbReference>